<evidence type="ECO:0000313" key="2">
    <source>
        <dbReference type="EMBL" id="JAH85972.1"/>
    </source>
</evidence>
<evidence type="ECO:0000256" key="1">
    <source>
        <dbReference type="SAM" id="Phobius"/>
    </source>
</evidence>
<reference evidence="2" key="2">
    <citation type="journal article" date="2015" name="Fish Shellfish Immunol.">
        <title>Early steps in the European eel (Anguilla anguilla)-Vibrio vulnificus interaction in the gills: Role of the RtxA13 toxin.</title>
        <authorList>
            <person name="Callol A."/>
            <person name="Pajuelo D."/>
            <person name="Ebbesson L."/>
            <person name="Teles M."/>
            <person name="MacKenzie S."/>
            <person name="Amaro C."/>
        </authorList>
    </citation>
    <scope>NUCLEOTIDE SEQUENCE</scope>
</reference>
<organism evidence="2">
    <name type="scientific">Anguilla anguilla</name>
    <name type="common">European freshwater eel</name>
    <name type="synonym">Muraena anguilla</name>
    <dbReference type="NCBI Taxonomy" id="7936"/>
    <lineage>
        <taxon>Eukaryota</taxon>
        <taxon>Metazoa</taxon>
        <taxon>Chordata</taxon>
        <taxon>Craniata</taxon>
        <taxon>Vertebrata</taxon>
        <taxon>Euteleostomi</taxon>
        <taxon>Actinopterygii</taxon>
        <taxon>Neopterygii</taxon>
        <taxon>Teleostei</taxon>
        <taxon>Anguilliformes</taxon>
        <taxon>Anguillidae</taxon>
        <taxon>Anguilla</taxon>
    </lineage>
</organism>
<reference evidence="2" key="1">
    <citation type="submission" date="2014-11" db="EMBL/GenBank/DDBJ databases">
        <authorList>
            <person name="Amaro Gonzalez C."/>
        </authorList>
    </citation>
    <scope>NUCLEOTIDE SEQUENCE</scope>
</reference>
<name>A0A0E9W6K2_ANGAN</name>
<keyword evidence="1" id="KW-0472">Membrane</keyword>
<proteinExistence type="predicted"/>
<keyword evidence="1" id="KW-0812">Transmembrane</keyword>
<dbReference type="EMBL" id="GBXM01022605">
    <property type="protein sequence ID" value="JAH85972.1"/>
    <property type="molecule type" value="Transcribed_RNA"/>
</dbReference>
<dbReference type="AlphaFoldDB" id="A0A0E9W6K2"/>
<accession>A0A0E9W6K2</accession>
<keyword evidence="1" id="KW-1133">Transmembrane helix</keyword>
<sequence length="31" mass="3682">MTFPQRLYRCKSLNVLFLVTQLGSVMSEWFS</sequence>
<protein>
    <submittedName>
        <fullName evidence="2">Uncharacterized protein</fullName>
    </submittedName>
</protein>
<feature type="transmembrane region" description="Helical" evidence="1">
    <location>
        <begin position="12"/>
        <end position="30"/>
    </location>
</feature>